<sequence length="96" mass="10986">MLKNSQKMDEVLTINAFTRIVGKQYPKIYVDFVDPLFVIIDITFNTGILTIEEGVESVVGLTMVPNGSPFSHYFIYKKFHPFESRESKPQLNEILG</sequence>
<dbReference type="Gene3D" id="3.40.50.720">
    <property type="entry name" value="NAD(P)-binding Rossmann-like Domain"/>
    <property type="match status" value="1"/>
</dbReference>
<dbReference type="PANTHER" id="PTHR43490">
    <property type="entry name" value="(+)-NEOMENTHOL DEHYDROGENASE"/>
    <property type="match status" value="1"/>
</dbReference>
<dbReference type="EMBL" id="RDQH01000328">
    <property type="protein sequence ID" value="RXI06721.1"/>
    <property type="molecule type" value="Genomic_DNA"/>
</dbReference>
<organism evidence="4 5">
    <name type="scientific">Malus domestica</name>
    <name type="common">Apple</name>
    <name type="synonym">Pyrus malus</name>
    <dbReference type="NCBI Taxonomy" id="3750"/>
    <lineage>
        <taxon>Eukaryota</taxon>
        <taxon>Viridiplantae</taxon>
        <taxon>Streptophyta</taxon>
        <taxon>Embryophyta</taxon>
        <taxon>Tracheophyta</taxon>
        <taxon>Spermatophyta</taxon>
        <taxon>Magnoliopsida</taxon>
        <taxon>eudicotyledons</taxon>
        <taxon>Gunneridae</taxon>
        <taxon>Pentapetalae</taxon>
        <taxon>rosids</taxon>
        <taxon>fabids</taxon>
        <taxon>Rosales</taxon>
        <taxon>Rosaceae</taxon>
        <taxon>Amygdaloideae</taxon>
        <taxon>Maleae</taxon>
        <taxon>Malus</taxon>
    </lineage>
</organism>
<dbReference type="Proteomes" id="UP000290289">
    <property type="component" value="Chromosome 2"/>
</dbReference>
<comment type="caution">
    <text evidence="4">The sequence shown here is derived from an EMBL/GenBank/DDBJ whole genome shotgun (WGS) entry which is preliminary data.</text>
</comment>
<dbReference type="GO" id="GO:0016491">
    <property type="term" value="F:oxidoreductase activity"/>
    <property type="evidence" value="ECO:0007669"/>
    <property type="project" value="UniProtKB-KW"/>
</dbReference>
<dbReference type="AlphaFoldDB" id="A0A498KHS8"/>
<proteinExistence type="inferred from homology"/>
<accession>A0A498KHS8</accession>
<protein>
    <submittedName>
        <fullName evidence="4">Uncharacterized protein</fullName>
    </submittedName>
</protein>
<evidence type="ECO:0000256" key="1">
    <source>
        <dbReference type="ARBA" id="ARBA00006484"/>
    </source>
</evidence>
<reference evidence="4 5" key="1">
    <citation type="submission" date="2018-10" db="EMBL/GenBank/DDBJ databases">
        <title>A high-quality apple genome assembly.</title>
        <authorList>
            <person name="Hu J."/>
        </authorList>
    </citation>
    <scope>NUCLEOTIDE SEQUENCE [LARGE SCALE GENOMIC DNA]</scope>
    <source>
        <strain evidence="5">cv. HFTH1</strain>
        <tissue evidence="4">Young leaf</tissue>
    </source>
</reference>
<evidence type="ECO:0000256" key="2">
    <source>
        <dbReference type="ARBA" id="ARBA00022857"/>
    </source>
</evidence>
<dbReference type="STRING" id="3750.A0A498KHS8"/>
<evidence type="ECO:0000313" key="4">
    <source>
        <dbReference type="EMBL" id="RXI06721.1"/>
    </source>
</evidence>
<evidence type="ECO:0000313" key="5">
    <source>
        <dbReference type="Proteomes" id="UP000290289"/>
    </source>
</evidence>
<name>A0A498KHS8_MALDO</name>
<evidence type="ECO:0000256" key="3">
    <source>
        <dbReference type="ARBA" id="ARBA00023002"/>
    </source>
</evidence>
<dbReference type="PANTHER" id="PTHR43490:SF98">
    <property type="entry name" value="OS02G0640600 PROTEIN"/>
    <property type="match status" value="1"/>
</dbReference>
<gene>
    <name evidence="4" type="ORF">DVH24_025857</name>
</gene>
<keyword evidence="5" id="KW-1185">Reference proteome</keyword>
<keyword evidence="2" id="KW-0521">NADP</keyword>
<dbReference type="GO" id="GO:0016020">
    <property type="term" value="C:membrane"/>
    <property type="evidence" value="ECO:0007669"/>
    <property type="project" value="TreeGrafter"/>
</dbReference>
<keyword evidence="3" id="KW-0560">Oxidoreductase</keyword>
<comment type="similarity">
    <text evidence="1">Belongs to the short-chain dehydrogenases/reductases (SDR) family.</text>
</comment>